<keyword evidence="3" id="KW-0067">ATP-binding</keyword>
<reference evidence="5" key="1">
    <citation type="submission" date="2020-05" db="EMBL/GenBank/DDBJ databases">
        <authorList>
            <person name="Chiriac C."/>
            <person name="Salcher M."/>
            <person name="Ghai R."/>
            <person name="Kavagutti S V."/>
        </authorList>
    </citation>
    <scope>NUCLEOTIDE SEQUENCE</scope>
</reference>
<accession>A0A6J6KAC1</accession>
<sequence length="532" mass="57476">MISGTGMTIEIGHRALVKDAQFLVATGEKVGLVGRNGTGKSTLISVLVGEPDPEVRSFGEVKTQGTVGYLPQVPNAKGLGVDATGFSHVLSGRGLDVLDEKLVAARNAMAEDPTSEAIELFSELEEQYGSLGGYEAEATMARLADGVGLRQDLLFEDIETLSGGQRRRVDIIRLLFQTPEIMILDEPTNHLDMSAKSWLMDELSSFGGTILVISHDLDLLDKAIDKVLHLSDGRLTEYKGNYTAFTGSLAADQVQRAKASVQEEREIKRISTLANTMRGQTEKRAKTAKALDKRVERIQKNRTEVHRVDKAVRLKLPTPARSGATPLEVDGVGVQYGAKTVLKRIAMNAHRGDRIAVVGRNGAGKSSLLRCLAGVQIPSGGTVKLGPNVSLGYFAQEHEQIDLEARALDNIDDTVLKLEAERRALLGSFGLSGAAMEQPAGSLSGGERAKLGLAMLAAGGSNLLILDEPTNNLDPASVDAVGRMFRHWEGTVVVVSHEPAFVEALAPTHCLRLPDERFDFWREEDIDVVSMR</sequence>
<feature type="domain" description="ABC transporter" evidence="4">
    <location>
        <begin position="327"/>
        <end position="530"/>
    </location>
</feature>
<evidence type="ECO:0000256" key="2">
    <source>
        <dbReference type="ARBA" id="ARBA00022741"/>
    </source>
</evidence>
<name>A0A6J6KAC1_9ZZZZ</name>
<organism evidence="5">
    <name type="scientific">freshwater metagenome</name>
    <dbReference type="NCBI Taxonomy" id="449393"/>
    <lineage>
        <taxon>unclassified sequences</taxon>
        <taxon>metagenomes</taxon>
        <taxon>ecological metagenomes</taxon>
    </lineage>
</organism>
<dbReference type="InterPro" id="IPR003593">
    <property type="entry name" value="AAA+_ATPase"/>
</dbReference>
<dbReference type="GO" id="GO:0005524">
    <property type="term" value="F:ATP binding"/>
    <property type="evidence" value="ECO:0007669"/>
    <property type="project" value="UniProtKB-KW"/>
</dbReference>
<evidence type="ECO:0000259" key="4">
    <source>
        <dbReference type="PROSITE" id="PS50893"/>
    </source>
</evidence>
<dbReference type="EMBL" id="CAEZWM010000003">
    <property type="protein sequence ID" value="CAB4645363.1"/>
    <property type="molecule type" value="Genomic_DNA"/>
</dbReference>
<feature type="domain" description="ABC transporter" evidence="4">
    <location>
        <begin position="2"/>
        <end position="257"/>
    </location>
</feature>
<keyword evidence="1" id="KW-0677">Repeat</keyword>
<evidence type="ECO:0000256" key="1">
    <source>
        <dbReference type="ARBA" id="ARBA00022737"/>
    </source>
</evidence>
<dbReference type="PROSITE" id="PS50893">
    <property type="entry name" value="ABC_TRANSPORTER_2"/>
    <property type="match status" value="2"/>
</dbReference>
<dbReference type="InterPro" id="IPR017871">
    <property type="entry name" value="ABC_transporter-like_CS"/>
</dbReference>
<dbReference type="InterPro" id="IPR003439">
    <property type="entry name" value="ABC_transporter-like_ATP-bd"/>
</dbReference>
<proteinExistence type="predicted"/>
<dbReference type="PANTHER" id="PTHR19211">
    <property type="entry name" value="ATP-BINDING TRANSPORT PROTEIN-RELATED"/>
    <property type="match status" value="1"/>
</dbReference>
<protein>
    <submittedName>
        <fullName evidence="5">Unannotated protein</fullName>
    </submittedName>
</protein>
<gene>
    <name evidence="5" type="ORF">UFOPK2242_00087</name>
    <name evidence="6" type="ORF">UFOPK3974_01186</name>
</gene>
<dbReference type="FunFam" id="3.40.50.300:FF:000011">
    <property type="entry name" value="Putative ABC transporter ATP-binding component"/>
    <property type="match status" value="1"/>
</dbReference>
<evidence type="ECO:0000256" key="3">
    <source>
        <dbReference type="ARBA" id="ARBA00022840"/>
    </source>
</evidence>
<dbReference type="InterPro" id="IPR027417">
    <property type="entry name" value="P-loop_NTPase"/>
</dbReference>
<dbReference type="AlphaFoldDB" id="A0A6J6KAC1"/>
<evidence type="ECO:0000313" key="5">
    <source>
        <dbReference type="EMBL" id="CAB4645363.1"/>
    </source>
</evidence>
<dbReference type="EMBL" id="CAFBOR010000179">
    <property type="protein sequence ID" value="CAB4995457.1"/>
    <property type="molecule type" value="Genomic_DNA"/>
</dbReference>
<dbReference type="GO" id="GO:0016887">
    <property type="term" value="F:ATP hydrolysis activity"/>
    <property type="evidence" value="ECO:0007669"/>
    <property type="project" value="InterPro"/>
</dbReference>
<dbReference type="PROSITE" id="PS00211">
    <property type="entry name" value="ABC_TRANSPORTER_1"/>
    <property type="match status" value="2"/>
</dbReference>
<keyword evidence="2" id="KW-0547">Nucleotide-binding</keyword>
<dbReference type="CDD" id="cd03221">
    <property type="entry name" value="ABCF_EF-3"/>
    <property type="match status" value="2"/>
</dbReference>
<evidence type="ECO:0000313" key="6">
    <source>
        <dbReference type="EMBL" id="CAB4995457.1"/>
    </source>
</evidence>
<dbReference type="PANTHER" id="PTHR19211:SF14">
    <property type="entry name" value="ATP-BINDING CASSETTE SUB-FAMILY F MEMBER 1"/>
    <property type="match status" value="1"/>
</dbReference>
<dbReference type="InterPro" id="IPR050611">
    <property type="entry name" value="ABCF"/>
</dbReference>
<dbReference type="Pfam" id="PF12848">
    <property type="entry name" value="ABC_tran_Xtn"/>
    <property type="match status" value="1"/>
</dbReference>
<dbReference type="SMART" id="SM00382">
    <property type="entry name" value="AAA"/>
    <property type="match status" value="2"/>
</dbReference>
<dbReference type="Pfam" id="PF00005">
    <property type="entry name" value="ABC_tran"/>
    <property type="match status" value="2"/>
</dbReference>
<dbReference type="InterPro" id="IPR032781">
    <property type="entry name" value="ABC_tran_Xtn"/>
</dbReference>
<dbReference type="Gene3D" id="3.40.50.300">
    <property type="entry name" value="P-loop containing nucleotide triphosphate hydrolases"/>
    <property type="match status" value="2"/>
</dbReference>
<dbReference type="SUPFAM" id="SSF52540">
    <property type="entry name" value="P-loop containing nucleoside triphosphate hydrolases"/>
    <property type="match status" value="2"/>
</dbReference>